<dbReference type="RefSeq" id="WP_108370998.1">
    <property type="nucleotide sequence ID" value="NZ_CP028811.1"/>
</dbReference>
<keyword evidence="4" id="KW-1185">Reference proteome</keyword>
<evidence type="ECO:0000259" key="2">
    <source>
        <dbReference type="Pfam" id="PF08327"/>
    </source>
</evidence>
<gene>
    <name evidence="3" type="ORF">HYN48_09390</name>
</gene>
<protein>
    <submittedName>
        <fullName evidence="3">ATPase</fullName>
    </submittedName>
</protein>
<dbReference type="InterPro" id="IPR023393">
    <property type="entry name" value="START-like_dom_sf"/>
</dbReference>
<dbReference type="InterPro" id="IPR013538">
    <property type="entry name" value="ASHA1/2-like_C"/>
</dbReference>
<name>A0A2S0RFH4_9FLAO</name>
<comment type="similarity">
    <text evidence="1">Belongs to the AHA1 family.</text>
</comment>
<dbReference type="Gene3D" id="3.30.530.20">
    <property type="match status" value="1"/>
</dbReference>
<dbReference type="Pfam" id="PF08327">
    <property type="entry name" value="AHSA1"/>
    <property type="match status" value="1"/>
</dbReference>
<reference evidence="3 4" key="1">
    <citation type="submission" date="2018-04" db="EMBL/GenBank/DDBJ databases">
        <title>Genome sequencing of Flavobacterium sp. HYN0048.</title>
        <authorList>
            <person name="Yi H."/>
            <person name="Baek C."/>
        </authorList>
    </citation>
    <scope>NUCLEOTIDE SEQUENCE [LARGE SCALE GENOMIC DNA]</scope>
    <source>
        <strain evidence="3 4">HYN0048</strain>
    </source>
</reference>
<evidence type="ECO:0000256" key="1">
    <source>
        <dbReference type="ARBA" id="ARBA00006817"/>
    </source>
</evidence>
<evidence type="ECO:0000313" key="3">
    <source>
        <dbReference type="EMBL" id="AWA30279.1"/>
    </source>
</evidence>
<dbReference type="SUPFAM" id="SSF55961">
    <property type="entry name" value="Bet v1-like"/>
    <property type="match status" value="1"/>
</dbReference>
<feature type="domain" description="Activator of Hsp90 ATPase homologue 1/2-like C-terminal" evidence="2">
    <location>
        <begin position="25"/>
        <end position="161"/>
    </location>
</feature>
<dbReference type="EMBL" id="CP028811">
    <property type="protein sequence ID" value="AWA30279.1"/>
    <property type="molecule type" value="Genomic_DNA"/>
</dbReference>
<proteinExistence type="inferred from homology"/>
<dbReference type="Proteomes" id="UP000244193">
    <property type="component" value="Chromosome"/>
</dbReference>
<organism evidence="3 4">
    <name type="scientific">Flavobacterium magnum</name>
    <dbReference type="NCBI Taxonomy" id="2162713"/>
    <lineage>
        <taxon>Bacteria</taxon>
        <taxon>Pseudomonadati</taxon>
        <taxon>Bacteroidota</taxon>
        <taxon>Flavobacteriia</taxon>
        <taxon>Flavobacteriales</taxon>
        <taxon>Flavobacteriaceae</taxon>
        <taxon>Flavobacterium</taxon>
    </lineage>
</organism>
<dbReference type="AlphaFoldDB" id="A0A2S0RFH4"/>
<dbReference type="KEGG" id="fmg:HYN48_09390"/>
<accession>A0A2S0RFH4</accession>
<dbReference type="OrthoDB" id="9795306at2"/>
<evidence type="ECO:0000313" key="4">
    <source>
        <dbReference type="Proteomes" id="UP000244193"/>
    </source>
</evidence>
<dbReference type="CDD" id="cd07814">
    <property type="entry name" value="SRPBCC_CalC_Aha1-like"/>
    <property type="match status" value="1"/>
</dbReference>
<sequence>MKNFQTDFTVDKESNKIHVKRTFAAPVSTVWKAWTTSEILDQWWAPKPYRAQTKSMDFREGGSWFYSMLGPQGDEHRCRADYKTVEVEKSFTGLDAFCDENWNTNHDFPRTDWHVTFRPEGNHTFINVTLTYEKPEDLEMIMSMGFKEGFTAALTNLDALLQQ</sequence>